<gene>
    <name evidence="1" type="ORF">MNBD_GAMMA01-1107</name>
</gene>
<dbReference type="EMBL" id="UOEW01000358">
    <property type="protein sequence ID" value="VAW42336.1"/>
    <property type="molecule type" value="Genomic_DNA"/>
</dbReference>
<sequence length="107" mass="12558">MNNTTLYKVIFINRAKVYEIYALDVFSSDIYGFIYVADLVFDQNQTIVIDPAEEKLRDEFENVNVLHLPMQSVIRIEEVKKKLSCKIRDIKKYENISVLPSIPRQSK</sequence>
<evidence type="ECO:0000313" key="1">
    <source>
        <dbReference type="EMBL" id="VAW42336.1"/>
    </source>
</evidence>
<dbReference type="AlphaFoldDB" id="A0A3B0WCQ4"/>
<protein>
    <recommendedName>
        <fullName evidence="2">DUF1820 domain-containing protein</fullName>
    </recommendedName>
</protein>
<organism evidence="1">
    <name type="scientific">hydrothermal vent metagenome</name>
    <dbReference type="NCBI Taxonomy" id="652676"/>
    <lineage>
        <taxon>unclassified sequences</taxon>
        <taxon>metagenomes</taxon>
        <taxon>ecological metagenomes</taxon>
    </lineage>
</organism>
<accession>A0A3B0WCQ4</accession>
<name>A0A3B0WCQ4_9ZZZZ</name>
<reference evidence="1" key="1">
    <citation type="submission" date="2018-06" db="EMBL/GenBank/DDBJ databases">
        <authorList>
            <person name="Zhirakovskaya E."/>
        </authorList>
    </citation>
    <scope>NUCLEOTIDE SEQUENCE</scope>
</reference>
<dbReference type="InterPro" id="IPR014949">
    <property type="entry name" value="DUF1820"/>
</dbReference>
<proteinExistence type="predicted"/>
<evidence type="ECO:0008006" key="2">
    <source>
        <dbReference type="Google" id="ProtNLM"/>
    </source>
</evidence>
<dbReference type="Pfam" id="PF08850">
    <property type="entry name" value="DUF1820"/>
    <property type="match status" value="1"/>
</dbReference>